<dbReference type="SUPFAM" id="SSF81901">
    <property type="entry name" value="HCP-like"/>
    <property type="match status" value="1"/>
</dbReference>
<proteinExistence type="predicted"/>
<feature type="chain" id="PRO_5001898741" description="Sel1 repeat family protein" evidence="1">
    <location>
        <begin position="27"/>
        <end position="305"/>
    </location>
</feature>
<dbReference type="eggNOG" id="COG0790">
    <property type="taxonomic scope" value="Bacteria"/>
</dbReference>
<dbReference type="PANTHER" id="PTHR11102:SF160">
    <property type="entry name" value="ERAD-ASSOCIATED E3 UBIQUITIN-PROTEIN LIGASE COMPONENT HRD3"/>
    <property type="match status" value="1"/>
</dbReference>
<comment type="caution">
    <text evidence="2">The sequence shown here is derived from an EMBL/GenBank/DDBJ whole genome shotgun (WGS) entry which is preliminary data.</text>
</comment>
<sequence length="305" mass="32395">MVRSSLTFIAAALVAGLYLSPMSAQADVTEGVNICQGGDCERELIELERYARKGSGDAAAVVAIAYASGDGVEQDLEKAKKFIEQGTRRRNPLAMFVIADWHSRGFVVEQSAEQAQLWLDRAADKGYAPAQYEKATQLLASTDASDQQAAIPLLEEAAEANLLSAMYALARLKQTGTVVEQDLPAAGALFARLARTGHADAGKQLKAINRQLAITEFGQSEQGERLQAAEQAMERITVTADASLYRTQLGRLIDQIDASGSFDNRSIGSRIQGVGCADTGSPCAVLQPQSGQSSLADVLSGSRGN</sequence>
<protein>
    <recommendedName>
        <fullName evidence="4">Sel1 repeat family protein</fullName>
    </recommendedName>
</protein>
<evidence type="ECO:0008006" key="4">
    <source>
        <dbReference type="Google" id="ProtNLM"/>
    </source>
</evidence>
<dbReference type="InterPro" id="IPR011990">
    <property type="entry name" value="TPR-like_helical_dom_sf"/>
</dbReference>
<reference evidence="2 3" key="1">
    <citation type="submission" date="2014-06" db="EMBL/GenBank/DDBJ databases">
        <title>Draft genome sequence of Idiomarina sp. MCCC 1A10513.</title>
        <authorList>
            <person name="Du J."/>
            <person name="Lai Q."/>
            <person name="Shao Z."/>
        </authorList>
    </citation>
    <scope>NUCLEOTIDE SEQUENCE [LARGE SCALE GENOMIC DNA]</scope>
    <source>
        <strain evidence="2 3">MCCC 1A10513</strain>
    </source>
</reference>
<accession>A0A094IL99</accession>
<dbReference type="AlphaFoldDB" id="A0A094IL99"/>
<dbReference type="InterPro" id="IPR050767">
    <property type="entry name" value="Sel1_AlgK"/>
</dbReference>
<gene>
    <name evidence="2" type="ORF">IDAT_09140</name>
</gene>
<organism evidence="2 3">
    <name type="scientific">Pseudidiomarina atlantica</name>
    <dbReference type="NCBI Taxonomy" id="1517416"/>
    <lineage>
        <taxon>Bacteria</taxon>
        <taxon>Pseudomonadati</taxon>
        <taxon>Pseudomonadota</taxon>
        <taxon>Gammaproteobacteria</taxon>
        <taxon>Alteromonadales</taxon>
        <taxon>Idiomarinaceae</taxon>
        <taxon>Pseudidiomarina</taxon>
    </lineage>
</organism>
<feature type="signal peptide" evidence="1">
    <location>
        <begin position="1"/>
        <end position="26"/>
    </location>
</feature>
<evidence type="ECO:0000256" key="1">
    <source>
        <dbReference type="SAM" id="SignalP"/>
    </source>
</evidence>
<dbReference type="OrthoDB" id="6810016at2"/>
<keyword evidence="3" id="KW-1185">Reference proteome</keyword>
<keyword evidence="1" id="KW-0732">Signal</keyword>
<dbReference type="SMART" id="SM00671">
    <property type="entry name" value="SEL1"/>
    <property type="match status" value="4"/>
</dbReference>
<dbReference type="STRING" id="1517416.IDAT_09140"/>
<dbReference type="Gene3D" id="1.25.40.10">
    <property type="entry name" value="Tetratricopeptide repeat domain"/>
    <property type="match status" value="2"/>
</dbReference>
<dbReference type="InterPro" id="IPR006597">
    <property type="entry name" value="Sel1-like"/>
</dbReference>
<dbReference type="Pfam" id="PF08238">
    <property type="entry name" value="Sel1"/>
    <property type="match status" value="3"/>
</dbReference>
<evidence type="ECO:0000313" key="3">
    <source>
        <dbReference type="Proteomes" id="UP000053718"/>
    </source>
</evidence>
<dbReference type="PANTHER" id="PTHR11102">
    <property type="entry name" value="SEL-1-LIKE PROTEIN"/>
    <property type="match status" value="1"/>
</dbReference>
<evidence type="ECO:0000313" key="2">
    <source>
        <dbReference type="EMBL" id="KFZ28465.1"/>
    </source>
</evidence>
<dbReference type="Proteomes" id="UP000053718">
    <property type="component" value="Unassembled WGS sequence"/>
</dbReference>
<dbReference type="EMBL" id="JPIN01000008">
    <property type="protein sequence ID" value="KFZ28465.1"/>
    <property type="molecule type" value="Genomic_DNA"/>
</dbReference>
<dbReference type="RefSeq" id="WP_034732997.1">
    <property type="nucleotide sequence ID" value="NZ_JPIN01000008.1"/>
</dbReference>
<name>A0A094IL99_9GAMM</name>